<protein>
    <submittedName>
        <fullName evidence="1">Uncharacterized protein</fullName>
    </submittedName>
</protein>
<dbReference type="AlphaFoldDB" id="D5RK18"/>
<reference evidence="1 2" key="1">
    <citation type="submission" date="2010-04" db="EMBL/GenBank/DDBJ databases">
        <authorList>
            <person name="Qin X."/>
            <person name="Bachman B."/>
            <person name="Battles P."/>
            <person name="Bell A."/>
            <person name="Bess C."/>
            <person name="Bickham C."/>
            <person name="Chaboub L."/>
            <person name="Chen D."/>
            <person name="Coyle M."/>
            <person name="Deiros D.R."/>
            <person name="Dinh H."/>
            <person name="Forbes L."/>
            <person name="Fowler G."/>
            <person name="Francisco L."/>
            <person name="Fu Q."/>
            <person name="Gubbala S."/>
            <person name="Hale W."/>
            <person name="Han Y."/>
            <person name="Hemphill L."/>
            <person name="Highlander S.K."/>
            <person name="Hirani K."/>
            <person name="Hogues M."/>
            <person name="Jackson L."/>
            <person name="Jakkamsetti A."/>
            <person name="Javaid M."/>
            <person name="Jiang H."/>
            <person name="Korchina V."/>
            <person name="Kovar C."/>
            <person name="Lara F."/>
            <person name="Lee S."/>
            <person name="Mata R."/>
            <person name="Mathew T."/>
            <person name="Moen C."/>
            <person name="Morales K."/>
            <person name="Munidasa M."/>
            <person name="Nazareth L."/>
            <person name="Ngo R."/>
            <person name="Nguyen L."/>
            <person name="Okwuonu G."/>
            <person name="Ongeri F."/>
            <person name="Patil S."/>
            <person name="Petrosino J."/>
            <person name="Pham C."/>
            <person name="Pham P."/>
            <person name="Pu L.-L."/>
            <person name="Puazo M."/>
            <person name="Raj R."/>
            <person name="Reid J."/>
            <person name="Rouhana J."/>
            <person name="Saada N."/>
            <person name="Shang Y."/>
            <person name="Simmons D."/>
            <person name="Thornton R."/>
            <person name="Warren J."/>
            <person name="Weissenberger G."/>
            <person name="Zhang J."/>
            <person name="Zhang L."/>
            <person name="Zhou C."/>
            <person name="Zhu D."/>
            <person name="Muzny D."/>
            <person name="Worley K."/>
            <person name="Gibbs R."/>
        </authorList>
    </citation>
    <scope>NUCLEOTIDE SEQUENCE [LARGE SCALE GENOMIC DNA]</scope>
    <source>
        <strain evidence="1 2">ATCC 49957</strain>
    </source>
</reference>
<organism evidence="1 2">
    <name type="scientific">Pseudoroseomonas cervicalis ATCC 49957</name>
    <dbReference type="NCBI Taxonomy" id="525371"/>
    <lineage>
        <taxon>Bacteria</taxon>
        <taxon>Pseudomonadati</taxon>
        <taxon>Pseudomonadota</taxon>
        <taxon>Alphaproteobacteria</taxon>
        <taxon>Acetobacterales</taxon>
        <taxon>Roseomonadaceae</taxon>
        <taxon>Roseomonas</taxon>
    </lineage>
</organism>
<gene>
    <name evidence="1" type="ORF">HMPREF0731_1428</name>
</gene>
<proteinExistence type="predicted"/>
<accession>D5RK18</accession>
<dbReference type="HOGENOM" id="CLU_560056_0_0_5"/>
<dbReference type="OrthoDB" id="8476927at2"/>
<name>D5RK18_9PROT</name>
<sequence>MTLAAEVTFSREHLMVACEAAPGERLQLRLGDSLASSEPVAEGEGRASLALPLAPLYAQATLPQALCLLAPDGTERQALPADALLTAIDIRTHRQFFERVQSNTARMSDAEAARFCARRLLRREKAEFAVRCAALCVLGYRILEVADPQDSDLDELWAEAEATLLIPQEGEAAVRWRSSVSMMLTYIAILQRDPARSERMLGITLTYRGSLSRLLSPNYARSEVLLAAQRLAQGAKEAALDLLLDVETVFRAGVQGSSVELPGRGYYPYTEVQAALRVVRMAYQMRQRAERAADRKAMLLVAQDPGFKAMSSIMRLLVEGGHLAGWLQAATGLPPGPAPLETPQRRFTAEARALQARLWQAVEAEEHAAGAEAMPALQRLAAQFDAAPPHGLLPWDGLAELARTGFGRDADFTAMNAFIAAVMMNYLAAHSQLRPVPTYANATRFTAHLLALARQVFGARTPQAEAVAAFAAHCAERRQQPSLATSG</sequence>
<keyword evidence="2" id="KW-1185">Reference proteome</keyword>
<evidence type="ECO:0000313" key="1">
    <source>
        <dbReference type="EMBL" id="EFH12356.1"/>
    </source>
</evidence>
<evidence type="ECO:0000313" key="2">
    <source>
        <dbReference type="Proteomes" id="UP000005324"/>
    </source>
</evidence>
<comment type="caution">
    <text evidence="1">The sequence shown here is derived from an EMBL/GenBank/DDBJ whole genome shotgun (WGS) entry which is preliminary data.</text>
</comment>
<dbReference type="RefSeq" id="WP_007005277.1">
    <property type="nucleotide sequence ID" value="NZ_GG770781.1"/>
</dbReference>
<dbReference type="EMBL" id="ADVL01000235">
    <property type="protein sequence ID" value="EFH12356.1"/>
    <property type="molecule type" value="Genomic_DNA"/>
</dbReference>
<dbReference type="Proteomes" id="UP000005324">
    <property type="component" value="Unassembled WGS sequence"/>
</dbReference>